<sequence length="469" mass="51468">MAKIYLTDEHYFQCASGLFPARMYDGKSTHVSKTGKHYLTHYDTATKTPDFTCKWAVVLAVAAAVFFALLASNPIGWAILAGLIVGLAGGFCMCGVMMASGRKWINYERHVVIKKAQYALTNDSYMTCPIGGVVTWSPEISSPGIALWTGLRNTGFATLEGIMYGYAAYGATSLFTGAGLQSAGINFLKGWARTYGRTGLLMRTGFAAENVTYRNVTGQYEDKGVVDMMKDAGKTFGGDIYQYYNIGSKLANGEHISTEEIANAVATPLSFMGLNIQMENTADTQIPKNIRELSENLSNKIGGLFKRGNKVSSLELMEQREQQAIKFYQEHNPNMDISDIRSHISGIDFSQPVEIVKIKGGTELIQYTKVNSEGTILRGDYYTDNPTHTPSQLGVSDKYNVQTPNRIKTSEVKEVAKETVVIPNDVEGLKSTSAEINDTWSRIDTNGNKLPVHTEGGGSQIYIPKSQFK</sequence>
<dbReference type="RefSeq" id="WP_096407679.1">
    <property type="nucleotide sequence ID" value="NZ_AP014598.1"/>
</dbReference>
<feature type="transmembrane region" description="Helical" evidence="1">
    <location>
        <begin position="51"/>
        <end position="71"/>
    </location>
</feature>
<organism evidence="3 4">
    <name type="scientific">Prevotella intermedia</name>
    <dbReference type="NCBI Taxonomy" id="28131"/>
    <lineage>
        <taxon>Bacteria</taxon>
        <taxon>Pseudomonadati</taxon>
        <taxon>Bacteroidota</taxon>
        <taxon>Bacteroidia</taxon>
        <taxon>Bacteroidales</taxon>
        <taxon>Prevotellaceae</taxon>
        <taxon>Prevotella</taxon>
    </lineage>
</organism>
<dbReference type="EMBL" id="AP014598">
    <property type="protein sequence ID" value="BAU18541.1"/>
    <property type="molecule type" value="Genomic_DNA"/>
</dbReference>
<dbReference type="InterPro" id="IPR028238">
    <property type="entry name" value="Ntox46"/>
</dbReference>
<feature type="transmembrane region" description="Helical" evidence="1">
    <location>
        <begin position="77"/>
        <end position="99"/>
    </location>
</feature>
<keyword evidence="1" id="KW-0812">Transmembrane</keyword>
<keyword evidence="1" id="KW-1133">Transmembrane helix</keyword>
<name>A0A0T7ANG0_PREIN</name>
<dbReference type="STRING" id="28131.BWX40_00550"/>
<feature type="domain" description="Bacterial toxin 46" evidence="2">
    <location>
        <begin position="306"/>
        <end position="443"/>
    </location>
</feature>
<accession>A0A0T7ANG0</accession>
<dbReference type="AlphaFoldDB" id="A0A0T7ANG0"/>
<reference evidence="3 4" key="1">
    <citation type="journal article" date="2016" name="DNA Res.">
        <title>The complete genome sequencing of Prevotella intermedia strain OMA14 and a subsequent fine-scale, intra-species genomic comparison reveal an unusual amplification of conjugative and mobile transposons and identify a novel Prevotella-lineage-specific repeat.</title>
        <authorList>
            <person name="Naito M."/>
            <person name="Ogura Y."/>
            <person name="Itoh T."/>
            <person name="Shoji M."/>
            <person name="Okamoto M."/>
            <person name="Hayashi T."/>
            <person name="Nakayama K."/>
        </authorList>
    </citation>
    <scope>NUCLEOTIDE SEQUENCE [LARGE SCALE GENOMIC DNA]</scope>
    <source>
        <strain evidence="3 4">OMA14</strain>
    </source>
</reference>
<evidence type="ECO:0000313" key="3">
    <source>
        <dbReference type="EMBL" id="BAU18541.1"/>
    </source>
</evidence>
<gene>
    <name evidence="3" type="ORF">PIOMA14_II_0036</name>
</gene>
<dbReference type="Pfam" id="PF15538">
    <property type="entry name" value="Ntox46"/>
    <property type="match status" value="1"/>
</dbReference>
<protein>
    <recommendedName>
        <fullName evidence="2">Bacterial toxin 46 domain-containing protein</fullName>
    </recommendedName>
</protein>
<evidence type="ECO:0000256" key="1">
    <source>
        <dbReference type="SAM" id="Phobius"/>
    </source>
</evidence>
<evidence type="ECO:0000313" key="4">
    <source>
        <dbReference type="Proteomes" id="UP000217431"/>
    </source>
</evidence>
<proteinExistence type="predicted"/>
<keyword evidence="1" id="KW-0472">Membrane</keyword>
<evidence type="ECO:0000259" key="2">
    <source>
        <dbReference type="Pfam" id="PF15538"/>
    </source>
</evidence>
<dbReference type="Proteomes" id="UP000217431">
    <property type="component" value="Chromosome II"/>
</dbReference>